<dbReference type="EMBL" id="CP064782">
    <property type="protein sequence ID" value="QWT49247.1"/>
    <property type="molecule type" value="Genomic_DNA"/>
</dbReference>
<feature type="compositionally biased region" description="Pro residues" evidence="2">
    <location>
        <begin position="146"/>
        <end position="162"/>
    </location>
</feature>
<dbReference type="InterPro" id="IPR052048">
    <property type="entry name" value="ST_Response_Regulator"/>
</dbReference>
<evidence type="ECO:0000256" key="2">
    <source>
        <dbReference type="SAM" id="MobiDB-lite"/>
    </source>
</evidence>
<dbReference type="PANTHER" id="PTHR43228:SF1">
    <property type="entry name" value="TWO-COMPONENT RESPONSE REGULATOR ARR22"/>
    <property type="match status" value="1"/>
</dbReference>
<evidence type="ECO:0000313" key="5">
    <source>
        <dbReference type="Proteomes" id="UP000683428"/>
    </source>
</evidence>
<keyword evidence="5" id="KW-1185">Reference proteome</keyword>
<dbReference type="Proteomes" id="UP000683428">
    <property type="component" value="Chromosome"/>
</dbReference>
<dbReference type="Pfam" id="PF00072">
    <property type="entry name" value="Response_reg"/>
    <property type="match status" value="1"/>
</dbReference>
<reference evidence="4" key="1">
    <citation type="submission" date="2020-11" db="EMBL/GenBank/DDBJ databases">
        <title>Azospira inquinata sp. nov.</title>
        <authorList>
            <person name="Moe W.M."/>
            <person name="Mikes M.C."/>
        </authorList>
    </citation>
    <scope>NUCLEOTIDE SEQUENCE</scope>
    <source>
        <strain evidence="4">Azo-3</strain>
    </source>
</reference>
<dbReference type="SMART" id="SM00448">
    <property type="entry name" value="REC"/>
    <property type="match status" value="1"/>
</dbReference>
<accession>A0A975XUX7</accession>
<evidence type="ECO:0000313" key="4">
    <source>
        <dbReference type="EMBL" id="QWT49247.1"/>
    </source>
</evidence>
<dbReference type="InterPro" id="IPR001789">
    <property type="entry name" value="Sig_transdc_resp-reg_receiver"/>
</dbReference>
<proteinExistence type="predicted"/>
<dbReference type="GO" id="GO:0000160">
    <property type="term" value="P:phosphorelay signal transduction system"/>
    <property type="evidence" value="ECO:0007669"/>
    <property type="project" value="InterPro"/>
</dbReference>
<keyword evidence="1" id="KW-0597">Phosphoprotein</keyword>
<feature type="region of interest" description="Disordered" evidence="2">
    <location>
        <begin position="129"/>
        <end position="162"/>
    </location>
</feature>
<dbReference type="PANTHER" id="PTHR43228">
    <property type="entry name" value="TWO-COMPONENT RESPONSE REGULATOR"/>
    <property type="match status" value="1"/>
</dbReference>
<dbReference type="RefSeq" id="WP_216127753.1">
    <property type="nucleotide sequence ID" value="NZ_CP064782.1"/>
</dbReference>
<feature type="compositionally biased region" description="Low complexity" evidence="2">
    <location>
        <begin position="130"/>
        <end position="145"/>
    </location>
</feature>
<dbReference type="PROSITE" id="PS50110">
    <property type="entry name" value="RESPONSE_REGULATORY"/>
    <property type="match status" value="1"/>
</dbReference>
<feature type="domain" description="Response regulatory" evidence="3">
    <location>
        <begin position="6"/>
        <end position="121"/>
    </location>
</feature>
<feature type="modified residue" description="4-aspartylphosphate" evidence="1">
    <location>
        <position position="56"/>
    </location>
</feature>
<gene>
    <name evidence="4" type="ORF">Azoinq_01100</name>
</gene>
<dbReference type="KEGG" id="aiq:Azoinq_01100"/>
<name>A0A975XUX7_9RHOO</name>
<protein>
    <submittedName>
        <fullName evidence="4">Response regulator</fullName>
    </submittedName>
</protein>
<organism evidence="4 5">
    <name type="scientific">Azospira inquinata</name>
    <dbReference type="NCBI Taxonomy" id="2785627"/>
    <lineage>
        <taxon>Bacteria</taxon>
        <taxon>Pseudomonadati</taxon>
        <taxon>Pseudomonadota</taxon>
        <taxon>Betaproteobacteria</taxon>
        <taxon>Rhodocyclales</taxon>
        <taxon>Rhodocyclaceae</taxon>
        <taxon>Azospira</taxon>
    </lineage>
</organism>
<sequence>MSYHPKVLIVDDNDVMRTLLRALLRDEAYQVVGEARNGLQALEQIASLQPDLVCLDVIMPDLDGLETLRTIRRDYPRVVVVMVTGMASVENVQEALKLGAAGFVIKPFNAAKVLENLARAWANRSHFIPAEEPGTPAAPEGQDAPAPDPTAPSPSPAPDGAA</sequence>
<evidence type="ECO:0000259" key="3">
    <source>
        <dbReference type="PROSITE" id="PS50110"/>
    </source>
</evidence>
<evidence type="ECO:0000256" key="1">
    <source>
        <dbReference type="PROSITE-ProRule" id="PRU00169"/>
    </source>
</evidence>
<dbReference type="AlphaFoldDB" id="A0A975XUX7"/>